<name>A0A5C3M137_9AGAR</name>
<evidence type="ECO:0000313" key="4">
    <source>
        <dbReference type="Proteomes" id="UP000308652"/>
    </source>
</evidence>
<evidence type="ECO:0000313" key="3">
    <source>
        <dbReference type="EMBL" id="TFK38487.1"/>
    </source>
</evidence>
<dbReference type="AlphaFoldDB" id="A0A5C3M137"/>
<feature type="compositionally biased region" description="Polar residues" evidence="2">
    <location>
        <begin position="55"/>
        <end position="65"/>
    </location>
</feature>
<protein>
    <submittedName>
        <fullName evidence="3">Uncharacterized protein</fullName>
    </submittedName>
</protein>
<accession>A0A5C3M137</accession>
<keyword evidence="4" id="KW-1185">Reference proteome</keyword>
<evidence type="ECO:0000256" key="1">
    <source>
        <dbReference type="SAM" id="Coils"/>
    </source>
</evidence>
<gene>
    <name evidence="3" type="ORF">BDQ12DRAFT_735587</name>
</gene>
<feature type="compositionally biased region" description="Polar residues" evidence="2">
    <location>
        <begin position="21"/>
        <end position="31"/>
    </location>
</feature>
<dbReference type="OrthoDB" id="3028347at2759"/>
<evidence type="ECO:0000256" key="2">
    <source>
        <dbReference type="SAM" id="MobiDB-lite"/>
    </source>
</evidence>
<proteinExistence type="predicted"/>
<organism evidence="3 4">
    <name type="scientific">Crucibulum laeve</name>
    <dbReference type="NCBI Taxonomy" id="68775"/>
    <lineage>
        <taxon>Eukaryota</taxon>
        <taxon>Fungi</taxon>
        <taxon>Dikarya</taxon>
        <taxon>Basidiomycota</taxon>
        <taxon>Agaricomycotina</taxon>
        <taxon>Agaricomycetes</taxon>
        <taxon>Agaricomycetidae</taxon>
        <taxon>Agaricales</taxon>
        <taxon>Agaricineae</taxon>
        <taxon>Nidulariaceae</taxon>
        <taxon>Crucibulum</taxon>
    </lineage>
</organism>
<feature type="region of interest" description="Disordered" evidence="2">
    <location>
        <begin position="1"/>
        <end position="81"/>
    </location>
</feature>
<dbReference type="Proteomes" id="UP000308652">
    <property type="component" value="Unassembled WGS sequence"/>
</dbReference>
<sequence>MPFRRGGRPSSGPIRGKTQETKVYSTRSSTKQFHEDEPYAEPKFGKGTNKRMHATPNSTSSSTLEGRTKRPKREQSLTRGLPQKSFVNELLKSNEKLITIKIPKRTHARNVGYDELNISDTKDSTAFRDGTFRSQNFEQESSTVLNHHTENSTGTDDSQRQYKSLPTDAETLQRLLHEAVQELEHAKTSVRRLQEVQKNCQMENTKLCSENKEMKTRINNLEDGHLRAREDRGSSHTITAEIWKPDSFSDSIDQMSEADVRQMLEKLNNDVEEFSDCVLRSVASSPVGRSSINIPDKSSTAPATLYLYHALNDQSLSENNRAFLLESLFHHEIIMSLHSIFFAALITPSSLNCETCMDIAFDTVFRLVCDQQDWSISQRWRSISAAAIFRECNGDPKWMAQVLDLLGRLSAILSLAYKQPIERFEGLMINHQAELVELYEQAYALSVSCKRDVLSIRMSVTLAPSNVNQPHKFKKFNPTTTQSAWPNMGARKGDIILGMYKWGLVKQKPSGEEICLVPCQVVTDALLKHIRCSRE</sequence>
<feature type="coiled-coil region" evidence="1">
    <location>
        <begin position="169"/>
        <end position="231"/>
    </location>
</feature>
<feature type="region of interest" description="Disordered" evidence="2">
    <location>
        <begin position="136"/>
        <end position="161"/>
    </location>
</feature>
<reference evidence="3 4" key="1">
    <citation type="journal article" date="2019" name="Nat. Ecol. Evol.">
        <title>Megaphylogeny resolves global patterns of mushroom evolution.</title>
        <authorList>
            <person name="Varga T."/>
            <person name="Krizsan K."/>
            <person name="Foldi C."/>
            <person name="Dima B."/>
            <person name="Sanchez-Garcia M."/>
            <person name="Sanchez-Ramirez S."/>
            <person name="Szollosi G.J."/>
            <person name="Szarkandi J.G."/>
            <person name="Papp V."/>
            <person name="Albert L."/>
            <person name="Andreopoulos W."/>
            <person name="Angelini C."/>
            <person name="Antonin V."/>
            <person name="Barry K.W."/>
            <person name="Bougher N.L."/>
            <person name="Buchanan P."/>
            <person name="Buyck B."/>
            <person name="Bense V."/>
            <person name="Catcheside P."/>
            <person name="Chovatia M."/>
            <person name="Cooper J."/>
            <person name="Damon W."/>
            <person name="Desjardin D."/>
            <person name="Finy P."/>
            <person name="Geml J."/>
            <person name="Haridas S."/>
            <person name="Hughes K."/>
            <person name="Justo A."/>
            <person name="Karasinski D."/>
            <person name="Kautmanova I."/>
            <person name="Kiss B."/>
            <person name="Kocsube S."/>
            <person name="Kotiranta H."/>
            <person name="LaButti K.M."/>
            <person name="Lechner B.E."/>
            <person name="Liimatainen K."/>
            <person name="Lipzen A."/>
            <person name="Lukacs Z."/>
            <person name="Mihaltcheva S."/>
            <person name="Morgado L.N."/>
            <person name="Niskanen T."/>
            <person name="Noordeloos M.E."/>
            <person name="Ohm R.A."/>
            <person name="Ortiz-Santana B."/>
            <person name="Ovrebo C."/>
            <person name="Racz N."/>
            <person name="Riley R."/>
            <person name="Savchenko A."/>
            <person name="Shiryaev A."/>
            <person name="Soop K."/>
            <person name="Spirin V."/>
            <person name="Szebenyi C."/>
            <person name="Tomsovsky M."/>
            <person name="Tulloss R.E."/>
            <person name="Uehling J."/>
            <person name="Grigoriev I.V."/>
            <person name="Vagvolgyi C."/>
            <person name="Papp T."/>
            <person name="Martin F.M."/>
            <person name="Miettinen O."/>
            <person name="Hibbett D.S."/>
            <person name="Nagy L.G."/>
        </authorList>
    </citation>
    <scope>NUCLEOTIDE SEQUENCE [LARGE SCALE GENOMIC DNA]</scope>
    <source>
        <strain evidence="3 4">CBS 166.37</strain>
    </source>
</reference>
<keyword evidence="1" id="KW-0175">Coiled coil</keyword>
<dbReference type="EMBL" id="ML213603">
    <property type="protein sequence ID" value="TFK38487.1"/>
    <property type="molecule type" value="Genomic_DNA"/>
</dbReference>